<dbReference type="Proteomes" id="UP000199207">
    <property type="component" value="Unassembled WGS sequence"/>
</dbReference>
<feature type="region of interest" description="Disordered" evidence="1">
    <location>
        <begin position="167"/>
        <end position="197"/>
    </location>
</feature>
<keyword evidence="2" id="KW-0418">Kinase</keyword>
<accession>A0A1I1MWD6</accession>
<protein>
    <submittedName>
        <fullName evidence="2">Broad-specificity NMP kinase</fullName>
    </submittedName>
</protein>
<keyword evidence="2" id="KW-0808">Transferase</keyword>
<reference evidence="2 3" key="1">
    <citation type="submission" date="2016-10" db="EMBL/GenBank/DDBJ databases">
        <authorList>
            <person name="de Groot N.N."/>
        </authorList>
    </citation>
    <scope>NUCLEOTIDE SEQUENCE [LARGE SCALE GENOMIC DNA]</scope>
    <source>
        <strain evidence="2 3">CGMCC 4.5739</strain>
    </source>
</reference>
<evidence type="ECO:0000313" key="2">
    <source>
        <dbReference type="EMBL" id="SFC89222.1"/>
    </source>
</evidence>
<dbReference type="STRING" id="910347.SAMN05421773_10781"/>
<dbReference type="GO" id="GO:0016301">
    <property type="term" value="F:kinase activity"/>
    <property type="evidence" value="ECO:0007669"/>
    <property type="project" value="UniProtKB-KW"/>
</dbReference>
<evidence type="ECO:0000256" key="1">
    <source>
        <dbReference type="SAM" id="MobiDB-lite"/>
    </source>
</evidence>
<name>A0A1I1MWD6_9ACTN</name>
<dbReference type="RefSeq" id="WP_175541414.1">
    <property type="nucleotide sequence ID" value="NZ_FOLM01000007.1"/>
</dbReference>
<feature type="region of interest" description="Disordered" evidence="1">
    <location>
        <begin position="381"/>
        <end position="401"/>
    </location>
</feature>
<dbReference type="AlphaFoldDB" id="A0A1I1MWD6"/>
<dbReference type="Gene3D" id="3.40.50.300">
    <property type="entry name" value="P-loop containing nucleotide triphosphate hydrolases"/>
    <property type="match status" value="2"/>
</dbReference>
<organism evidence="2 3">
    <name type="scientific">Streptomyces aidingensis</name>
    <dbReference type="NCBI Taxonomy" id="910347"/>
    <lineage>
        <taxon>Bacteria</taxon>
        <taxon>Bacillati</taxon>
        <taxon>Actinomycetota</taxon>
        <taxon>Actinomycetes</taxon>
        <taxon>Kitasatosporales</taxon>
        <taxon>Streptomycetaceae</taxon>
        <taxon>Streptomyces</taxon>
    </lineage>
</organism>
<feature type="compositionally biased region" description="Low complexity" evidence="1">
    <location>
        <begin position="176"/>
        <end position="185"/>
    </location>
</feature>
<keyword evidence="3" id="KW-1185">Reference proteome</keyword>
<dbReference type="InterPro" id="IPR027417">
    <property type="entry name" value="P-loop_NTPase"/>
</dbReference>
<sequence>MGDGFPLLWLCGPSGVGKTTVGWDIFGRIAATGTPAGYLDADQLGLCYPAPADDPETHRVKARNLGAMTRTLRAAGARCLILSGGVQHPDQVRRYAEAVPGCALTLCRLRAGPGELRTRFLGRGWRPELVAENERAAAALDRSDFGGLSVDTTGLSVPRTARRVLDRAGGWPGRPEPAAAAAGEAPPSPPPAPAATRSSVPVLWVCGPRGVGKSEVAWAVFAELFASGVTAAYVDLAQLGFRRPVPADDPSGHRLRARGLAAVWPAYRAAGARCLILSGAVGDPETVRACAEAVPEGTFTLVRLHAGPGVLRERILRRGRGRGPQLPGDELKGRPPAELLSRAEAAAREAETLERAGTGMARVATDGRTIGEIADEVRRLLPDLRAPEAGRQDVPDARGSG</sequence>
<proteinExistence type="predicted"/>
<dbReference type="SUPFAM" id="SSF52540">
    <property type="entry name" value="P-loop containing nucleoside triphosphate hydrolases"/>
    <property type="match status" value="2"/>
</dbReference>
<evidence type="ECO:0000313" key="3">
    <source>
        <dbReference type="Proteomes" id="UP000199207"/>
    </source>
</evidence>
<gene>
    <name evidence="2" type="ORF">SAMN05421773_10781</name>
</gene>
<dbReference type="EMBL" id="FOLM01000007">
    <property type="protein sequence ID" value="SFC89222.1"/>
    <property type="molecule type" value="Genomic_DNA"/>
</dbReference>